<gene>
    <name evidence="1" type="ORF">QAD02_014772</name>
</gene>
<accession>A0ACC2P5X7</accession>
<organism evidence="1 2">
    <name type="scientific">Eretmocerus hayati</name>
    <dbReference type="NCBI Taxonomy" id="131215"/>
    <lineage>
        <taxon>Eukaryota</taxon>
        <taxon>Metazoa</taxon>
        <taxon>Ecdysozoa</taxon>
        <taxon>Arthropoda</taxon>
        <taxon>Hexapoda</taxon>
        <taxon>Insecta</taxon>
        <taxon>Pterygota</taxon>
        <taxon>Neoptera</taxon>
        <taxon>Endopterygota</taxon>
        <taxon>Hymenoptera</taxon>
        <taxon>Apocrita</taxon>
        <taxon>Proctotrupomorpha</taxon>
        <taxon>Chalcidoidea</taxon>
        <taxon>Aphelinidae</taxon>
        <taxon>Aphelininae</taxon>
        <taxon>Eretmocerus</taxon>
    </lineage>
</organism>
<evidence type="ECO:0000313" key="2">
    <source>
        <dbReference type="Proteomes" id="UP001239111"/>
    </source>
</evidence>
<proteinExistence type="predicted"/>
<keyword evidence="2" id="KW-1185">Reference proteome</keyword>
<dbReference type="Proteomes" id="UP001239111">
    <property type="component" value="Chromosome 2"/>
</dbReference>
<evidence type="ECO:0000313" key="1">
    <source>
        <dbReference type="EMBL" id="KAJ8678985.1"/>
    </source>
</evidence>
<reference evidence="1" key="1">
    <citation type="submission" date="2023-04" db="EMBL/GenBank/DDBJ databases">
        <title>A chromosome-level genome assembly of the parasitoid wasp Eretmocerus hayati.</title>
        <authorList>
            <person name="Zhong Y."/>
            <person name="Liu S."/>
            <person name="Liu Y."/>
        </authorList>
    </citation>
    <scope>NUCLEOTIDE SEQUENCE</scope>
    <source>
        <strain evidence="1">ZJU_SS_LIU_2023</strain>
    </source>
</reference>
<sequence>MSRGAMEVPRFPAPPALVSRSISLDWNERGEPPPRHRRFDRIEASSGSSISSNRARSASWLVAAARNRRSNSRRGNHVAPKQQQHPLHSSLKLTLTMEERPYCPEINDNHTHFLPPVVEHGVTHNNQQVLPRIGEGRCLKPIRRELHTMEDANVINYATTEQSRPSQMNSNIVNASCASERLPPIHVDSDRPSSSYVIGDLRSQGTQSCDIIRYRLRVFPSLRDVVDDDAKQQDPKHQSSILLKFFRLLMRLALCQFGLVWLLAVWAILGASAFYAAEGPRELEQVVELKDMQRDLAVGLATELRQLKANDEKQLEPLWADKVQQYVARHEKLLLGAINAGYGEAGTSGQLWTFPGCFLFAISILTTLGFGAPVPRTSHGRSTAIVFAAIGIPLHFLLILNLGLMLAVKLRRYGVHKKYGKEIRDPESIDGMPTPMWVKMTPFICMAVYYFIGVMCFGVARRRPVGDSLMYPLDFTAAGGLSRISGPVRIFYGLFLEGAVALAAFAVSVLQVSASQSLNNVGLKYGLLTPA</sequence>
<protein>
    <submittedName>
        <fullName evidence="1">Uncharacterized protein</fullName>
    </submittedName>
</protein>
<dbReference type="EMBL" id="CM056742">
    <property type="protein sequence ID" value="KAJ8678985.1"/>
    <property type="molecule type" value="Genomic_DNA"/>
</dbReference>
<comment type="caution">
    <text evidence="1">The sequence shown here is derived from an EMBL/GenBank/DDBJ whole genome shotgun (WGS) entry which is preliminary data.</text>
</comment>
<name>A0ACC2P5X7_9HYME</name>